<organism evidence="1 2">
    <name type="scientific">Temperatibacter marinus</name>
    <dbReference type="NCBI Taxonomy" id="1456591"/>
    <lineage>
        <taxon>Bacteria</taxon>
        <taxon>Pseudomonadati</taxon>
        <taxon>Pseudomonadota</taxon>
        <taxon>Alphaproteobacteria</taxon>
        <taxon>Kordiimonadales</taxon>
        <taxon>Temperatibacteraceae</taxon>
        <taxon>Temperatibacter</taxon>
    </lineage>
</organism>
<accession>A0AA52EB86</accession>
<dbReference type="PANTHER" id="PTHR42866:SF1">
    <property type="entry name" value="SPORE COAT POLYSACCHARIDE BIOSYNTHESIS PROTEIN SPSF"/>
    <property type="match status" value="1"/>
</dbReference>
<dbReference type="RefSeq" id="WP_310797373.1">
    <property type="nucleotide sequence ID" value="NZ_CP123872.1"/>
</dbReference>
<reference evidence="1" key="1">
    <citation type="submission" date="2023-04" db="EMBL/GenBank/DDBJ databases">
        <title>Complete genome sequence of Temperatibacter marinus.</title>
        <authorList>
            <person name="Rong J.-C."/>
            <person name="Yi M.-L."/>
            <person name="Zhao Q."/>
        </authorList>
    </citation>
    <scope>NUCLEOTIDE SEQUENCE</scope>
    <source>
        <strain evidence="1">NBRC 110045</strain>
    </source>
</reference>
<protein>
    <submittedName>
        <fullName evidence="1">Glycosyltransferase family protein</fullName>
    </submittedName>
</protein>
<gene>
    <name evidence="1" type="ORF">QGN29_08230</name>
</gene>
<evidence type="ECO:0000313" key="2">
    <source>
        <dbReference type="Proteomes" id="UP001268683"/>
    </source>
</evidence>
<name>A0AA52EB86_9PROT</name>
<dbReference type="SUPFAM" id="SSF53448">
    <property type="entry name" value="Nucleotide-diphospho-sugar transferases"/>
    <property type="match status" value="1"/>
</dbReference>
<dbReference type="KEGG" id="tmk:QGN29_08230"/>
<dbReference type="InterPro" id="IPR003329">
    <property type="entry name" value="Cytidylyl_trans"/>
</dbReference>
<dbReference type="EMBL" id="CP123872">
    <property type="protein sequence ID" value="WND01545.1"/>
    <property type="molecule type" value="Genomic_DNA"/>
</dbReference>
<dbReference type="PANTHER" id="PTHR42866">
    <property type="entry name" value="3-DEOXY-MANNO-OCTULOSONATE CYTIDYLYLTRANSFERASE"/>
    <property type="match status" value="1"/>
</dbReference>
<dbReference type="Proteomes" id="UP001268683">
    <property type="component" value="Chromosome"/>
</dbReference>
<dbReference type="InterPro" id="IPR029044">
    <property type="entry name" value="Nucleotide-diphossugar_trans"/>
</dbReference>
<evidence type="ECO:0000313" key="1">
    <source>
        <dbReference type="EMBL" id="WND01545.1"/>
    </source>
</evidence>
<dbReference type="CDD" id="cd02518">
    <property type="entry name" value="GT2_SpsF"/>
    <property type="match status" value="1"/>
</dbReference>
<dbReference type="Pfam" id="PF02348">
    <property type="entry name" value="CTP_transf_3"/>
    <property type="match status" value="1"/>
</dbReference>
<dbReference type="GO" id="GO:0005829">
    <property type="term" value="C:cytosol"/>
    <property type="evidence" value="ECO:0007669"/>
    <property type="project" value="TreeGrafter"/>
</dbReference>
<dbReference type="Gene3D" id="3.90.550.10">
    <property type="entry name" value="Spore Coat Polysaccharide Biosynthesis Protein SpsA, Chain A"/>
    <property type="match status" value="1"/>
</dbReference>
<dbReference type="AlphaFoldDB" id="A0AA52EB86"/>
<sequence>MSEPSKTICIIQARRGSSRLPDKVLKPLGSRPVLAHVIQRARAIPGVETVVVAMPDEPASKPLMTLAKQEGALAYQGSENDVLDRYYQAALYEAEQSSVLADHVMRITSDCPLLSSAVCGDLVSKYIAEKSDYGAVVDFPHGLDCELFKFDLLKKCHHSTENSHDREHVTLWMKRKQGLKTSFYHADKSYHSANRWVVDYPEDYQFLTTLFELMGPSIETAPWDQVVEFVDNHPSLRNINQLQGKLWSEKTEKIIENARK</sequence>
<keyword evidence="2" id="KW-1185">Reference proteome</keyword>
<proteinExistence type="predicted"/>